<feature type="domain" description="CARDB" evidence="6">
    <location>
        <begin position="418"/>
        <end position="531"/>
    </location>
</feature>
<feature type="domain" description="CARDB" evidence="6">
    <location>
        <begin position="543"/>
        <end position="670"/>
    </location>
</feature>
<feature type="region of interest" description="Disordered" evidence="5">
    <location>
        <begin position="683"/>
        <end position="713"/>
    </location>
</feature>
<evidence type="ECO:0000313" key="7">
    <source>
        <dbReference type="EMBL" id="PIT93817.1"/>
    </source>
</evidence>
<proteinExistence type="predicted"/>
<gene>
    <name evidence="7" type="ORF">COU00_02375</name>
</gene>
<evidence type="ECO:0000313" key="8">
    <source>
        <dbReference type="Proteomes" id="UP000229335"/>
    </source>
</evidence>
<evidence type="ECO:0000256" key="1">
    <source>
        <dbReference type="ARBA" id="ARBA00004613"/>
    </source>
</evidence>
<keyword evidence="3" id="KW-0732">Signal</keyword>
<dbReference type="Proteomes" id="UP000229335">
    <property type="component" value="Unassembled WGS sequence"/>
</dbReference>
<comment type="caution">
    <text evidence="7">The sequence shown here is derived from an EMBL/GenBank/DDBJ whole genome shotgun (WGS) entry which is preliminary data.</text>
</comment>
<dbReference type="Gene3D" id="2.60.40.10">
    <property type="entry name" value="Immunoglobulins"/>
    <property type="match status" value="4"/>
</dbReference>
<name>A0A2M6WM14_9BACT</name>
<dbReference type="Pfam" id="PF18884">
    <property type="entry name" value="TSP3_bac"/>
    <property type="match status" value="1"/>
</dbReference>
<evidence type="ECO:0000256" key="5">
    <source>
        <dbReference type="SAM" id="MobiDB-lite"/>
    </source>
</evidence>
<dbReference type="AlphaFoldDB" id="A0A2M6WM14"/>
<sequence>MNIREIKAEEQSTLQIEVDKSFITQSYGGGVKDAEIGRFKLTAAGDLDITINQIFFSSNLGVDIYKHLKDVKVFVDNAQVGKTTSSLANNKYMFGSYRNCSVSSCLNVVIPKKTSKVFSIKATIIPNNKYNINASVTTFNLKIANMINDIAASDANGLNKMTRTMDNGISADVTVTNDNSLLPDLIITNIDAKEQPGDQYAVVPMVTVKNTGAGYAWPPIYIMYELDGNKYGPYKFWDDSNGSIKPNSEATNMSSFHTSTQSTSIKATINKIGDEYNEIDEADRNNNSYTADIKSSAMPDLTIEKIVFYNNGGSYIERTSAAIGENLCPYAIVKNIGTATTPNVFLVIQDLNQTSNNNSIQPLAPGQSRDVDMFCFTPATAGSYKLNYRVDSGNVIDELNENNNTKEISLTITASANKPDLMVSSLSIKKWETNPSTLVVNYTIKNIGNLAATGPSWMRYYFDTRESEKGGGHWLDPGQNLAVGATKSGEFQIGSTSGITFTLFTLIADSNAYDNFVGTITESDENNNKKTVTLSEAQAAKPDLVIEKLQFSYNSEIKNISTISPGSSVCPYITIKNKGVVVSPKILFKIIGTSPWPSALPLYYYTNDTKTQVTDNENNTVFNHELAPGESENLWVTCFETPKTGTFTIGYTIDAANVVDESNENNNTFNKTITIGSATGINKTDKNKSEAIKQSNQPQDVSPGQKDTAGDQTGKSVDSLILKLQRTISELSQKVIDMEKRLVTKIDNVLSKRVKGRILLQTEANGEAWYVDPNSENKFYMQDGLAAYDIMRALGLGITNKDLETIPIGIQDKIYTLKDTDNDGIPDNLETALGTDPNKADTDGDGYDDKSEILSGYKPTSKEKFSYNQSLINRLKGRIALQVESHGEAWYINPTDGKRYYLGDGNTAYNVMRFLSLGIKNDDLRKIQVGEFSE</sequence>
<feature type="domain" description="CARDB" evidence="6">
    <location>
        <begin position="183"/>
        <end position="290"/>
    </location>
</feature>
<evidence type="ECO:0000256" key="3">
    <source>
        <dbReference type="ARBA" id="ARBA00022729"/>
    </source>
</evidence>
<dbReference type="EMBL" id="PFAS01000039">
    <property type="protein sequence ID" value="PIT93817.1"/>
    <property type="molecule type" value="Genomic_DNA"/>
</dbReference>
<organism evidence="7 8">
    <name type="scientific">Candidatus Falkowbacteria bacterium CG10_big_fil_rev_8_21_14_0_10_43_11</name>
    <dbReference type="NCBI Taxonomy" id="1974568"/>
    <lineage>
        <taxon>Bacteria</taxon>
        <taxon>Candidatus Falkowiibacteriota</taxon>
    </lineage>
</organism>
<keyword evidence="4" id="KW-0106">Calcium</keyword>
<comment type="subcellular location">
    <subcellularLocation>
        <location evidence="1">Secreted</location>
    </subcellularLocation>
</comment>
<accession>A0A2M6WM14</accession>
<dbReference type="InterPro" id="IPR059100">
    <property type="entry name" value="TSP3_bac"/>
</dbReference>
<dbReference type="InterPro" id="IPR013783">
    <property type="entry name" value="Ig-like_fold"/>
</dbReference>
<reference evidence="8" key="1">
    <citation type="submission" date="2017-09" db="EMBL/GenBank/DDBJ databases">
        <title>Depth-based differentiation of microbial function through sediment-hosted aquifers and enrichment of novel symbionts in the deep terrestrial subsurface.</title>
        <authorList>
            <person name="Probst A.J."/>
            <person name="Ladd B."/>
            <person name="Jarett J.K."/>
            <person name="Geller-Mcgrath D.E."/>
            <person name="Sieber C.M.K."/>
            <person name="Emerson J.B."/>
            <person name="Anantharaman K."/>
            <person name="Thomas B.C."/>
            <person name="Malmstrom R."/>
            <person name="Stieglmeier M."/>
            <person name="Klingl A."/>
            <person name="Woyke T."/>
            <person name="Ryan C.M."/>
            <person name="Banfield J.F."/>
        </authorList>
    </citation>
    <scope>NUCLEOTIDE SEQUENCE [LARGE SCALE GENOMIC DNA]</scope>
</reference>
<evidence type="ECO:0000256" key="2">
    <source>
        <dbReference type="ARBA" id="ARBA00022525"/>
    </source>
</evidence>
<evidence type="ECO:0000259" key="6">
    <source>
        <dbReference type="Pfam" id="PF07705"/>
    </source>
</evidence>
<dbReference type="InterPro" id="IPR011635">
    <property type="entry name" value="CARDB"/>
</dbReference>
<evidence type="ECO:0000256" key="4">
    <source>
        <dbReference type="ARBA" id="ARBA00022837"/>
    </source>
</evidence>
<feature type="compositionally biased region" description="Polar residues" evidence="5">
    <location>
        <begin position="692"/>
        <end position="702"/>
    </location>
</feature>
<dbReference type="Pfam" id="PF07705">
    <property type="entry name" value="CARDB"/>
    <property type="match status" value="4"/>
</dbReference>
<protein>
    <recommendedName>
        <fullName evidence="6">CARDB domain-containing protein</fullName>
    </recommendedName>
</protein>
<keyword evidence="2" id="KW-0964">Secreted</keyword>
<feature type="domain" description="CARDB" evidence="6">
    <location>
        <begin position="299"/>
        <end position="406"/>
    </location>
</feature>